<dbReference type="PANTHER" id="PTHR43610">
    <property type="entry name" value="BLL6696 PROTEIN"/>
    <property type="match status" value="1"/>
</dbReference>
<accession>A0AAX1Q7S0</accession>
<organism evidence="2 3">
    <name type="scientific">Priestia endophytica</name>
    <dbReference type="NCBI Taxonomy" id="135735"/>
    <lineage>
        <taxon>Bacteria</taxon>
        <taxon>Bacillati</taxon>
        <taxon>Bacillota</taxon>
        <taxon>Bacilli</taxon>
        <taxon>Bacillales</taxon>
        <taxon>Bacillaceae</taxon>
        <taxon>Priestia</taxon>
    </lineage>
</organism>
<dbReference type="GO" id="GO:0016747">
    <property type="term" value="F:acyltransferase activity, transferring groups other than amino-acyl groups"/>
    <property type="evidence" value="ECO:0007669"/>
    <property type="project" value="InterPro"/>
</dbReference>
<comment type="caution">
    <text evidence="2">The sequence shown here is derived from an EMBL/GenBank/DDBJ whole genome shotgun (WGS) entry which is preliminary data.</text>
</comment>
<evidence type="ECO:0000259" key="1">
    <source>
        <dbReference type="PROSITE" id="PS51186"/>
    </source>
</evidence>
<sequence length="201" mass="23726">MNILQEKWKGTYITLVPMVLEHWKELHCIAQENKIWTHLPNNLEKAESMQKFVQEALSQKQKKIEFPFVILERETNKVVGTTRFLNISEKNRSLEIGWTWFSPSVWGTNCNKETKYLLLKYCFETLDIGRVQFKTDERNIRSQKAIEKIGGVKEGILRNHMIRKDGSYRNSVFYSIIDKEWPAVKEKLASNIYSSCKPFFT</sequence>
<dbReference type="Proteomes" id="UP000250174">
    <property type="component" value="Unassembled WGS sequence"/>
</dbReference>
<name>A0AAX1Q7S0_9BACI</name>
<proteinExistence type="predicted"/>
<feature type="domain" description="N-acetyltransferase" evidence="1">
    <location>
        <begin position="13"/>
        <end position="175"/>
    </location>
</feature>
<dbReference type="InterPro" id="IPR016181">
    <property type="entry name" value="Acyl_CoA_acyltransferase"/>
</dbReference>
<gene>
    <name evidence="2" type="ORF">A3864_13425</name>
</gene>
<reference evidence="2 3" key="1">
    <citation type="submission" date="2016-03" db="EMBL/GenBank/DDBJ databases">
        <title>Comparison of Bacillus endophyticus and B. anthracis characteristics using whole genome sequence analysis and microbiological techniques.</title>
        <authorList>
            <person name="Lekota K.E."/>
            <person name="Mafofo J."/>
            <person name="Rees J."/>
            <person name="Muchadeyi F.C."/>
            <person name="Madoroba E."/>
            <person name="Van Heerden H."/>
        </authorList>
    </citation>
    <scope>NUCLEOTIDE SEQUENCE [LARGE SCALE GENOMIC DNA]</scope>
    <source>
        <strain evidence="2 3">3631_10C</strain>
    </source>
</reference>
<dbReference type="PROSITE" id="PS51186">
    <property type="entry name" value="GNAT"/>
    <property type="match status" value="1"/>
</dbReference>
<dbReference type="EMBL" id="LVYK01000027">
    <property type="protein sequence ID" value="RAS76406.1"/>
    <property type="molecule type" value="Genomic_DNA"/>
</dbReference>
<dbReference type="PANTHER" id="PTHR43610:SF1">
    <property type="entry name" value="N-ACETYLTRANSFERASE DOMAIN-CONTAINING PROTEIN"/>
    <property type="match status" value="1"/>
</dbReference>
<dbReference type="RefSeq" id="WP_111922560.1">
    <property type="nucleotide sequence ID" value="NZ_JAMAYK010000001.1"/>
</dbReference>
<dbReference type="InterPro" id="IPR000182">
    <property type="entry name" value="GNAT_dom"/>
</dbReference>
<dbReference type="SUPFAM" id="SSF55729">
    <property type="entry name" value="Acyl-CoA N-acyltransferases (Nat)"/>
    <property type="match status" value="1"/>
</dbReference>
<dbReference type="Pfam" id="PF13302">
    <property type="entry name" value="Acetyltransf_3"/>
    <property type="match status" value="1"/>
</dbReference>
<evidence type="ECO:0000313" key="3">
    <source>
        <dbReference type="Proteomes" id="UP000250174"/>
    </source>
</evidence>
<dbReference type="AlphaFoldDB" id="A0AAX1Q7S0"/>
<dbReference type="Gene3D" id="3.40.630.30">
    <property type="match status" value="1"/>
</dbReference>
<evidence type="ECO:0000313" key="2">
    <source>
        <dbReference type="EMBL" id="RAS76406.1"/>
    </source>
</evidence>
<protein>
    <submittedName>
        <fullName evidence="2">GNAT family N-acetyltransferase</fullName>
    </submittedName>
</protein>